<dbReference type="Pfam" id="PF25019">
    <property type="entry name" value="LRR_R13L1-DRL21"/>
    <property type="match status" value="1"/>
</dbReference>
<organism evidence="2 3">
    <name type="scientific">Liquidambar formosana</name>
    <name type="common">Formosan gum</name>
    <dbReference type="NCBI Taxonomy" id="63359"/>
    <lineage>
        <taxon>Eukaryota</taxon>
        <taxon>Viridiplantae</taxon>
        <taxon>Streptophyta</taxon>
        <taxon>Embryophyta</taxon>
        <taxon>Tracheophyta</taxon>
        <taxon>Spermatophyta</taxon>
        <taxon>Magnoliopsida</taxon>
        <taxon>eudicotyledons</taxon>
        <taxon>Gunneridae</taxon>
        <taxon>Pentapetalae</taxon>
        <taxon>Saxifragales</taxon>
        <taxon>Altingiaceae</taxon>
        <taxon>Liquidambar</taxon>
    </lineage>
</organism>
<dbReference type="InterPro" id="IPR032675">
    <property type="entry name" value="LRR_dom_sf"/>
</dbReference>
<dbReference type="Gene3D" id="3.80.10.10">
    <property type="entry name" value="Ribonuclease Inhibitor"/>
    <property type="match status" value="1"/>
</dbReference>
<dbReference type="SUPFAM" id="SSF52058">
    <property type="entry name" value="L domain-like"/>
    <property type="match status" value="1"/>
</dbReference>
<proteinExistence type="predicted"/>
<reference evidence="2 3" key="1">
    <citation type="journal article" date="2024" name="Plant J.">
        <title>Genome sequences and population genomics reveal climatic adaptation and genomic divergence between two closely related sweetgum species.</title>
        <authorList>
            <person name="Xu W.Q."/>
            <person name="Ren C.Q."/>
            <person name="Zhang X.Y."/>
            <person name="Comes H.P."/>
            <person name="Liu X.H."/>
            <person name="Li Y.G."/>
            <person name="Kettle C.J."/>
            <person name="Jalonen R."/>
            <person name="Gaisberger H."/>
            <person name="Ma Y.Z."/>
            <person name="Qiu Y.X."/>
        </authorList>
    </citation>
    <scope>NUCLEOTIDE SEQUENCE [LARGE SCALE GENOMIC DNA]</scope>
    <source>
        <strain evidence="2">Hangzhou</strain>
    </source>
</reference>
<evidence type="ECO:0000313" key="2">
    <source>
        <dbReference type="EMBL" id="KAK9266726.1"/>
    </source>
</evidence>
<dbReference type="Proteomes" id="UP001415857">
    <property type="component" value="Unassembled WGS sequence"/>
</dbReference>
<evidence type="ECO:0000259" key="1">
    <source>
        <dbReference type="Pfam" id="PF25019"/>
    </source>
</evidence>
<comment type="caution">
    <text evidence="2">The sequence shown here is derived from an EMBL/GenBank/DDBJ whole genome shotgun (WGS) entry which is preliminary data.</text>
</comment>
<accession>A0AAP0N6P1</accession>
<dbReference type="InterPro" id="IPR056789">
    <property type="entry name" value="LRR_R13L1-DRL21"/>
</dbReference>
<dbReference type="EMBL" id="JBBPBK010000077">
    <property type="protein sequence ID" value="KAK9266726.1"/>
    <property type="molecule type" value="Genomic_DNA"/>
</dbReference>
<name>A0AAP0N6P1_LIQFO</name>
<sequence length="177" mass="20468">MHGIGRIGDLVRLKKLRKLSVNIGSETVIREGEFANFKEIQCLCSLTISWGVVKIEKGQEDSMKSLSFPPKLSKLDIRCIPQGTPPEWLKPRKLEKLEKLYIKGGNLSSLDHEETNEWTVEILLLQYLKKLEITKSEVLEEFPGKLFPRLRYLEKVECGKIEGNEDDIVWEWNKDRG</sequence>
<protein>
    <recommendedName>
        <fullName evidence="1">R13L1/DRL21-like LRR repeat region domain-containing protein</fullName>
    </recommendedName>
</protein>
<keyword evidence="3" id="KW-1185">Reference proteome</keyword>
<evidence type="ECO:0000313" key="3">
    <source>
        <dbReference type="Proteomes" id="UP001415857"/>
    </source>
</evidence>
<dbReference type="AlphaFoldDB" id="A0AAP0N6P1"/>
<gene>
    <name evidence="2" type="ORF">L1049_025359</name>
</gene>
<feature type="domain" description="R13L1/DRL21-like LRR repeat region" evidence="1">
    <location>
        <begin position="8"/>
        <end position="134"/>
    </location>
</feature>